<dbReference type="GO" id="GO:0003676">
    <property type="term" value="F:nucleic acid binding"/>
    <property type="evidence" value="ECO:0007669"/>
    <property type="project" value="InterPro"/>
</dbReference>
<keyword evidence="1" id="KW-1133">Transmembrane helix</keyword>
<evidence type="ECO:0000259" key="2">
    <source>
        <dbReference type="Pfam" id="PF13742"/>
    </source>
</evidence>
<dbReference type="InterPro" id="IPR025824">
    <property type="entry name" value="OB-fold_nuc-bd_dom"/>
</dbReference>
<feature type="transmembrane region" description="Helical" evidence="1">
    <location>
        <begin position="6"/>
        <end position="27"/>
    </location>
</feature>
<accession>A0A7J4IUT2</accession>
<comment type="caution">
    <text evidence="3">The sequence shown here is derived from an EMBL/GenBank/DDBJ whole genome shotgun (WGS) entry which is preliminary data.</text>
</comment>
<keyword evidence="1" id="KW-0472">Membrane</keyword>
<dbReference type="EMBL" id="DUGC01000030">
    <property type="protein sequence ID" value="HIH09298.1"/>
    <property type="molecule type" value="Genomic_DNA"/>
</dbReference>
<dbReference type="AlphaFoldDB" id="A0A7J4IUT2"/>
<dbReference type="InterPro" id="IPR012340">
    <property type="entry name" value="NA-bd_OB-fold"/>
</dbReference>
<dbReference type="Pfam" id="PF13742">
    <property type="entry name" value="tRNA_anti_2"/>
    <property type="match status" value="1"/>
</dbReference>
<keyword evidence="1" id="KW-0812">Transmembrane</keyword>
<proteinExistence type="predicted"/>
<evidence type="ECO:0000313" key="4">
    <source>
        <dbReference type="Proteomes" id="UP000565078"/>
    </source>
</evidence>
<evidence type="ECO:0000313" key="3">
    <source>
        <dbReference type="EMBL" id="HIH09298.1"/>
    </source>
</evidence>
<evidence type="ECO:0000256" key="1">
    <source>
        <dbReference type="SAM" id="Phobius"/>
    </source>
</evidence>
<name>A0A7J4IUT2_9ARCH</name>
<gene>
    <name evidence="3" type="ORF">HA254_01370</name>
</gene>
<dbReference type="SUPFAM" id="SSF50249">
    <property type="entry name" value="Nucleic acid-binding proteins"/>
    <property type="match status" value="1"/>
</dbReference>
<dbReference type="Proteomes" id="UP000565078">
    <property type="component" value="Unassembled WGS sequence"/>
</dbReference>
<organism evidence="3 4">
    <name type="scientific">Candidatus Iainarchaeum sp</name>
    <dbReference type="NCBI Taxonomy" id="3101447"/>
    <lineage>
        <taxon>Archaea</taxon>
        <taxon>Candidatus Iainarchaeota</taxon>
        <taxon>Candidatus Iainarchaeia</taxon>
        <taxon>Candidatus Iainarchaeales</taxon>
        <taxon>Candidatus Iainarchaeaceae</taxon>
        <taxon>Candidatus Iainarchaeum</taxon>
    </lineage>
</organism>
<feature type="domain" description="OB-fold nucleic acid binding" evidence="2">
    <location>
        <begin position="47"/>
        <end position="112"/>
    </location>
</feature>
<reference evidence="4" key="1">
    <citation type="journal article" date="2020" name="bioRxiv">
        <title>A rank-normalized archaeal taxonomy based on genome phylogeny resolves widespread incomplete and uneven classifications.</title>
        <authorList>
            <person name="Rinke C."/>
            <person name="Chuvochina M."/>
            <person name="Mussig A.J."/>
            <person name="Chaumeil P.-A."/>
            <person name="Waite D.W."/>
            <person name="Whitman W.B."/>
            <person name="Parks D.H."/>
            <person name="Hugenholtz P."/>
        </authorList>
    </citation>
    <scope>NUCLEOTIDE SEQUENCE [LARGE SCALE GENOMIC DNA]</scope>
</reference>
<protein>
    <submittedName>
        <fullName evidence="3">Exodeoxyribonuclease VII large subunit</fullName>
    </submittedName>
</protein>
<sequence length="118" mass="13027">MALPLKYTPHLGFLVAILGIIWLGMLLPHEKAVDMSEIPSQPQGALVKVSGLVSDLESRKGNAFFYLVDGVRVRAVYFRPAAGQMAELGEGMKIEALGRISTYRGMQEIVVEKVRRID</sequence>